<evidence type="ECO:0000313" key="1">
    <source>
        <dbReference type="EMBL" id="CAF1155919.1"/>
    </source>
</evidence>
<proteinExistence type="predicted"/>
<dbReference type="EMBL" id="CAJNOC010012878">
    <property type="protein sequence ID" value="CAF1155919.1"/>
    <property type="molecule type" value="Genomic_DNA"/>
</dbReference>
<gene>
    <name evidence="1" type="ORF">OXX778_LOCUS23461</name>
</gene>
<name>A0A814T6N2_9BILA</name>
<dbReference type="AlphaFoldDB" id="A0A814T6N2"/>
<reference evidence="1" key="1">
    <citation type="submission" date="2021-02" db="EMBL/GenBank/DDBJ databases">
        <authorList>
            <person name="Nowell W R."/>
        </authorList>
    </citation>
    <scope>NUCLEOTIDE SEQUENCE</scope>
    <source>
        <strain evidence="1">Ploen Becks lab</strain>
    </source>
</reference>
<feature type="non-terminal residue" evidence="1">
    <location>
        <position position="1"/>
    </location>
</feature>
<dbReference type="Proteomes" id="UP000663879">
    <property type="component" value="Unassembled WGS sequence"/>
</dbReference>
<evidence type="ECO:0000313" key="2">
    <source>
        <dbReference type="Proteomes" id="UP000663879"/>
    </source>
</evidence>
<keyword evidence="2" id="KW-1185">Reference proteome</keyword>
<comment type="caution">
    <text evidence="1">The sequence shown here is derived from an EMBL/GenBank/DDBJ whole genome shotgun (WGS) entry which is preliminary data.</text>
</comment>
<organism evidence="1 2">
    <name type="scientific">Brachionus calyciflorus</name>
    <dbReference type="NCBI Taxonomy" id="104777"/>
    <lineage>
        <taxon>Eukaryota</taxon>
        <taxon>Metazoa</taxon>
        <taxon>Spiralia</taxon>
        <taxon>Gnathifera</taxon>
        <taxon>Rotifera</taxon>
        <taxon>Eurotatoria</taxon>
        <taxon>Monogononta</taxon>
        <taxon>Pseudotrocha</taxon>
        <taxon>Ploima</taxon>
        <taxon>Brachionidae</taxon>
        <taxon>Brachionus</taxon>
    </lineage>
</organism>
<accession>A0A814T6N2</accession>
<protein>
    <submittedName>
        <fullName evidence="1">Uncharacterized protein</fullName>
    </submittedName>
</protein>
<feature type="non-terminal residue" evidence="1">
    <location>
        <position position="217"/>
    </location>
</feature>
<sequence>GDGAEGKKGRAILESEAKQICKNDKSKCVKYVIKLPSHSYSYMISHISEYIPKDAMPGSKGGDSGKGGMYGYGGYGGNAILMSSSKALNGLDHSSLDFIKTYEYEIPQVGTRPLNTTGIINNLINDRRGPWMNQNVSNDFYEIIDFKLRGKSGDAGKAGIGGEYGDITIPSSKGLVTKSDKRGPSGMVKLDLNKEGIQKRNKSIIEFYERETDYLKF</sequence>